<protein>
    <submittedName>
        <fullName evidence="2">Aminoglycoside phosphotransferase family protein</fullName>
    </submittedName>
</protein>
<evidence type="ECO:0000313" key="3">
    <source>
        <dbReference type="Proteomes" id="UP001596391"/>
    </source>
</evidence>
<name>A0ABW1ZDH4_9BACT</name>
<dbReference type="SUPFAM" id="SSF56112">
    <property type="entry name" value="Protein kinase-like (PK-like)"/>
    <property type="match status" value="1"/>
</dbReference>
<gene>
    <name evidence="2" type="ORF">ACFQBQ_16390</name>
</gene>
<organism evidence="2 3">
    <name type="scientific">Granulicella cerasi</name>
    <dbReference type="NCBI Taxonomy" id="741063"/>
    <lineage>
        <taxon>Bacteria</taxon>
        <taxon>Pseudomonadati</taxon>
        <taxon>Acidobacteriota</taxon>
        <taxon>Terriglobia</taxon>
        <taxon>Terriglobales</taxon>
        <taxon>Acidobacteriaceae</taxon>
        <taxon>Granulicella</taxon>
    </lineage>
</organism>
<comment type="caution">
    <text evidence="2">The sequence shown here is derived from an EMBL/GenBank/DDBJ whole genome shotgun (WGS) entry which is preliminary data.</text>
</comment>
<dbReference type="Gene3D" id="3.90.1200.10">
    <property type="match status" value="1"/>
</dbReference>
<dbReference type="InterPro" id="IPR011009">
    <property type="entry name" value="Kinase-like_dom_sf"/>
</dbReference>
<proteinExistence type="predicted"/>
<dbReference type="RefSeq" id="WP_263370952.1">
    <property type="nucleotide sequence ID" value="NZ_JAGSYD010000002.1"/>
</dbReference>
<reference evidence="3" key="1">
    <citation type="journal article" date="2019" name="Int. J. Syst. Evol. Microbiol.">
        <title>The Global Catalogue of Microorganisms (GCM) 10K type strain sequencing project: providing services to taxonomists for standard genome sequencing and annotation.</title>
        <authorList>
            <consortium name="The Broad Institute Genomics Platform"/>
            <consortium name="The Broad Institute Genome Sequencing Center for Infectious Disease"/>
            <person name="Wu L."/>
            <person name="Ma J."/>
        </authorList>
    </citation>
    <scope>NUCLEOTIDE SEQUENCE [LARGE SCALE GENOMIC DNA]</scope>
    <source>
        <strain evidence="3">CGMCC 1.16026</strain>
    </source>
</reference>
<sequence>MKNLFQIEALMVDLLSEEDALEPCVLMETLIGSHSIGNGSGLTSNLCCADLSDSEMQRLTALLNDENACSVSSIGWTERARNWIAESAGYGVERIKSIQQLNAGKGFALLSFITDDERRFWLKATGSPNQKEFAITRLLAERAPDALPLLLDTRSAWNAWIMEDAGQSLCSDPRQTTALRATRCFVSLQARLVGSADSLFEAGAIDLRVEHLMFSIERVVDYLLYSMPRQTSTNSMPLTSSRVKELGAILHSACEELAALNLPDTVLHNDLHCDNFLVNSDRCCVTDWCVTGVGMPFLCCDDLSRATNHPVDSTQACYAEMWGGKTTQTGLRLGSLLSPYAKILAHGRWIGDHARQPAWFETYARTMARQLDRAAQNAAESGGFQ</sequence>
<dbReference type="Pfam" id="PF01636">
    <property type="entry name" value="APH"/>
    <property type="match status" value="1"/>
</dbReference>
<evidence type="ECO:0000259" key="1">
    <source>
        <dbReference type="Pfam" id="PF01636"/>
    </source>
</evidence>
<feature type="domain" description="Aminoglycoside phosphotransferase" evidence="1">
    <location>
        <begin position="229"/>
        <end position="296"/>
    </location>
</feature>
<dbReference type="EMBL" id="JBHSWI010000001">
    <property type="protein sequence ID" value="MFC6647124.1"/>
    <property type="molecule type" value="Genomic_DNA"/>
</dbReference>
<dbReference type="InterPro" id="IPR002575">
    <property type="entry name" value="Aminoglycoside_PTrfase"/>
</dbReference>
<dbReference type="Proteomes" id="UP001596391">
    <property type="component" value="Unassembled WGS sequence"/>
</dbReference>
<keyword evidence="3" id="KW-1185">Reference proteome</keyword>
<evidence type="ECO:0000313" key="2">
    <source>
        <dbReference type="EMBL" id="MFC6647124.1"/>
    </source>
</evidence>
<accession>A0ABW1ZDH4</accession>